<gene>
    <name evidence="1" type="ORF">FXN67_27705</name>
</gene>
<name>A0A5D3JC18_KLEPN</name>
<evidence type="ECO:0000313" key="2">
    <source>
        <dbReference type="Proteomes" id="UP000322977"/>
    </source>
</evidence>
<dbReference type="RefSeq" id="WP_148868964.1">
    <property type="nucleotide sequence ID" value="NZ_CAWOYW010000412.1"/>
</dbReference>
<organism evidence="1 2">
    <name type="scientific">Klebsiella pneumoniae</name>
    <dbReference type="NCBI Taxonomy" id="573"/>
    <lineage>
        <taxon>Bacteria</taxon>
        <taxon>Pseudomonadati</taxon>
        <taxon>Pseudomonadota</taxon>
        <taxon>Gammaproteobacteria</taxon>
        <taxon>Enterobacterales</taxon>
        <taxon>Enterobacteriaceae</taxon>
        <taxon>Klebsiella/Raoultella group</taxon>
        <taxon>Klebsiella</taxon>
        <taxon>Klebsiella pneumoniae complex</taxon>
    </lineage>
</organism>
<reference evidence="1 2" key="1">
    <citation type="submission" date="2019-08" db="EMBL/GenBank/DDBJ databases">
        <title>Phenotypic and genetic characterization of extended-spectrum b-lactamase-producing hypermucoviscous Klebsiella pneumoniae from Chile.</title>
        <authorList>
            <person name="Morales-Leon F."/>
            <person name="Caro C."/>
            <person name="Opazo-Capurro A."/>
            <person name="Lincopan N."/>
            <person name="Dominguez-Yevenes M."/>
            <person name="Lima C."/>
            <person name="Bello-Toledo H."/>
            <person name="Gonzalez-Rocha G."/>
        </authorList>
    </citation>
    <scope>NUCLEOTIDE SEQUENCE [LARGE SCALE GENOMIC DNA]</scope>
    <source>
        <strain evidence="1 2">UCO-494</strain>
    </source>
</reference>
<protein>
    <submittedName>
        <fullName evidence="1">Uncharacterized protein</fullName>
    </submittedName>
</protein>
<accession>A0A5D3JC18</accession>
<comment type="caution">
    <text evidence="1">The sequence shown here is derived from an EMBL/GenBank/DDBJ whole genome shotgun (WGS) entry which is preliminary data.</text>
</comment>
<sequence>MSGTYTQYQLAKINEKETLISQWLNADGDPLRVTDVVSCTQKETTKGTMPKTKSVLEMIRAGELECLTFRTPESKNPAIERGFVKVLLFFGN</sequence>
<evidence type="ECO:0000313" key="1">
    <source>
        <dbReference type="EMBL" id="TYL71837.1"/>
    </source>
</evidence>
<proteinExistence type="predicted"/>
<dbReference type="AlphaFoldDB" id="A0A5D3JC18"/>
<dbReference type="Proteomes" id="UP000322977">
    <property type="component" value="Unassembled WGS sequence"/>
</dbReference>
<dbReference type="EMBL" id="VSSY01000054">
    <property type="protein sequence ID" value="TYL71837.1"/>
    <property type="molecule type" value="Genomic_DNA"/>
</dbReference>